<keyword evidence="1" id="KW-0812">Transmembrane</keyword>
<comment type="caution">
    <text evidence="2">The sequence shown here is derived from an EMBL/GenBank/DDBJ whole genome shotgun (WGS) entry which is preliminary data.</text>
</comment>
<feature type="transmembrane region" description="Helical" evidence="1">
    <location>
        <begin position="51"/>
        <end position="72"/>
    </location>
</feature>
<keyword evidence="1" id="KW-1133">Transmembrane helix</keyword>
<name>A0A1Y3PHB3_9BACI</name>
<dbReference type="InterPro" id="IPR025689">
    <property type="entry name" value="Spore_YtrH"/>
</dbReference>
<dbReference type="Proteomes" id="UP000196475">
    <property type="component" value="Unassembled WGS sequence"/>
</dbReference>
<sequence length="110" mass="11743">MEDRFIVTLVFHFFIAFGILIGGTLTGGLGALIMGQPPMDSMLRLAEQLKLWAIVAAIGGALDAFRILESGVLSGQLSPTIKQLLYILSAFMGANTGMLLIKWMAGEPSS</sequence>
<keyword evidence="1" id="KW-0472">Membrane</keyword>
<evidence type="ECO:0000256" key="1">
    <source>
        <dbReference type="SAM" id="Phobius"/>
    </source>
</evidence>
<dbReference type="EMBL" id="LZRT01000086">
    <property type="protein sequence ID" value="OUM86730.1"/>
    <property type="molecule type" value="Genomic_DNA"/>
</dbReference>
<protein>
    <submittedName>
        <fullName evidence="2">Sporulation protein</fullName>
    </submittedName>
</protein>
<dbReference type="Pfam" id="PF14034">
    <property type="entry name" value="Spore_YtrH"/>
    <property type="match status" value="1"/>
</dbReference>
<gene>
    <name evidence="2" type="ORF">BAA01_03810</name>
</gene>
<evidence type="ECO:0000313" key="2">
    <source>
        <dbReference type="EMBL" id="OUM86730.1"/>
    </source>
</evidence>
<organism evidence="2 3">
    <name type="scientific">Bacillus thermozeamaize</name>
    <dbReference type="NCBI Taxonomy" id="230954"/>
    <lineage>
        <taxon>Bacteria</taxon>
        <taxon>Bacillati</taxon>
        <taxon>Bacillota</taxon>
        <taxon>Bacilli</taxon>
        <taxon>Bacillales</taxon>
        <taxon>Bacillaceae</taxon>
        <taxon>Bacillus</taxon>
    </lineage>
</organism>
<evidence type="ECO:0000313" key="3">
    <source>
        <dbReference type="Proteomes" id="UP000196475"/>
    </source>
</evidence>
<proteinExistence type="predicted"/>
<feature type="transmembrane region" description="Helical" evidence="1">
    <location>
        <begin position="84"/>
        <end position="105"/>
    </location>
</feature>
<accession>A0A1Y3PHB3</accession>
<reference evidence="3" key="1">
    <citation type="submission" date="2016-06" db="EMBL/GenBank/DDBJ databases">
        <authorList>
            <person name="Nascimento L."/>
            <person name="Pereira R.V."/>
            <person name="Martins L.F."/>
            <person name="Quaggio R.B."/>
            <person name="Silva A.M."/>
            <person name="Setubal J.C."/>
        </authorList>
    </citation>
    <scope>NUCLEOTIDE SEQUENCE [LARGE SCALE GENOMIC DNA]</scope>
</reference>
<feature type="transmembrane region" description="Helical" evidence="1">
    <location>
        <begin position="7"/>
        <end position="31"/>
    </location>
</feature>
<dbReference type="AlphaFoldDB" id="A0A1Y3PHB3"/>